<evidence type="ECO:0000313" key="6">
    <source>
        <dbReference type="Proteomes" id="UP000676310"/>
    </source>
</evidence>
<organism evidence="5 6">
    <name type="scientific">Alternaria atra</name>
    <dbReference type="NCBI Taxonomy" id="119953"/>
    <lineage>
        <taxon>Eukaryota</taxon>
        <taxon>Fungi</taxon>
        <taxon>Dikarya</taxon>
        <taxon>Ascomycota</taxon>
        <taxon>Pezizomycotina</taxon>
        <taxon>Dothideomycetes</taxon>
        <taxon>Pleosporomycetidae</taxon>
        <taxon>Pleosporales</taxon>
        <taxon>Pleosporineae</taxon>
        <taxon>Pleosporaceae</taxon>
        <taxon>Alternaria</taxon>
        <taxon>Alternaria sect. Ulocladioides</taxon>
    </lineage>
</organism>
<dbReference type="SUPFAM" id="SSF51905">
    <property type="entry name" value="FAD/NAD(P)-binding domain"/>
    <property type="match status" value="1"/>
</dbReference>
<dbReference type="InterPro" id="IPR000172">
    <property type="entry name" value="GMC_OxRdtase_N"/>
</dbReference>
<dbReference type="Pfam" id="PF00732">
    <property type="entry name" value="GMC_oxred_N"/>
    <property type="match status" value="1"/>
</dbReference>
<evidence type="ECO:0000256" key="2">
    <source>
        <dbReference type="ARBA" id="ARBA00023180"/>
    </source>
</evidence>
<feature type="domain" description="Glucose-methanol-choline oxidoreductase N-terminal" evidence="4">
    <location>
        <begin position="304"/>
        <end position="318"/>
    </location>
</feature>
<dbReference type="InterPro" id="IPR007867">
    <property type="entry name" value="GMC_OxRtase_C"/>
</dbReference>
<dbReference type="Gene3D" id="3.30.560.10">
    <property type="entry name" value="Glucose Oxidase, domain 3"/>
    <property type="match status" value="1"/>
</dbReference>
<keyword evidence="3" id="KW-0732">Signal</keyword>
<dbReference type="GeneID" id="67021818"/>
<dbReference type="PANTHER" id="PTHR11552:SF138">
    <property type="entry name" value="DEHYDROGENASE PKFF-RELATED"/>
    <property type="match status" value="1"/>
</dbReference>
<dbReference type="PANTHER" id="PTHR11552">
    <property type="entry name" value="GLUCOSE-METHANOL-CHOLINE GMC OXIDOREDUCTASE"/>
    <property type="match status" value="1"/>
</dbReference>
<evidence type="ECO:0000259" key="4">
    <source>
        <dbReference type="PROSITE" id="PS00624"/>
    </source>
</evidence>
<feature type="signal peptide" evidence="3">
    <location>
        <begin position="1"/>
        <end position="17"/>
    </location>
</feature>
<dbReference type="OrthoDB" id="269227at2759"/>
<comment type="caution">
    <text evidence="5">The sequence shown here is derived from an EMBL/GenBank/DDBJ whole genome shotgun (WGS) entry which is preliminary data.</text>
</comment>
<dbReference type="GO" id="GO:0044550">
    <property type="term" value="P:secondary metabolite biosynthetic process"/>
    <property type="evidence" value="ECO:0007669"/>
    <property type="project" value="TreeGrafter"/>
</dbReference>
<dbReference type="AlphaFoldDB" id="A0A8J2I9P2"/>
<evidence type="ECO:0000256" key="3">
    <source>
        <dbReference type="SAM" id="SignalP"/>
    </source>
</evidence>
<name>A0A8J2I9P2_9PLEO</name>
<dbReference type="GO" id="GO:0016614">
    <property type="term" value="F:oxidoreductase activity, acting on CH-OH group of donors"/>
    <property type="evidence" value="ECO:0007669"/>
    <property type="project" value="InterPro"/>
</dbReference>
<dbReference type="Proteomes" id="UP000676310">
    <property type="component" value="Unassembled WGS sequence"/>
</dbReference>
<gene>
    <name evidence="5" type="ORF">ALTATR162_LOCUS9581</name>
</gene>
<dbReference type="Pfam" id="PF05199">
    <property type="entry name" value="GMC_oxred_C"/>
    <property type="match status" value="1"/>
</dbReference>
<reference evidence="5" key="1">
    <citation type="submission" date="2021-05" db="EMBL/GenBank/DDBJ databases">
        <authorList>
            <person name="Stam R."/>
        </authorList>
    </citation>
    <scope>NUCLEOTIDE SEQUENCE</scope>
    <source>
        <strain evidence="5">CS162</strain>
    </source>
</reference>
<dbReference type="PROSITE" id="PS00624">
    <property type="entry name" value="GMC_OXRED_2"/>
    <property type="match status" value="1"/>
</dbReference>
<dbReference type="RefSeq" id="XP_043173150.1">
    <property type="nucleotide sequence ID" value="XM_043317215.1"/>
</dbReference>
<dbReference type="InterPro" id="IPR036188">
    <property type="entry name" value="FAD/NAD-bd_sf"/>
</dbReference>
<keyword evidence="6" id="KW-1185">Reference proteome</keyword>
<evidence type="ECO:0000313" key="5">
    <source>
        <dbReference type="EMBL" id="CAG5181076.1"/>
    </source>
</evidence>
<dbReference type="SUPFAM" id="SSF54373">
    <property type="entry name" value="FAD-linked reductases, C-terminal domain"/>
    <property type="match status" value="1"/>
</dbReference>
<proteinExistence type="inferred from homology"/>
<keyword evidence="2" id="KW-0325">Glycoprotein</keyword>
<evidence type="ECO:0000256" key="1">
    <source>
        <dbReference type="ARBA" id="ARBA00010790"/>
    </source>
</evidence>
<dbReference type="EMBL" id="CAJRGZ010000025">
    <property type="protein sequence ID" value="CAG5181076.1"/>
    <property type="molecule type" value="Genomic_DNA"/>
</dbReference>
<dbReference type="GO" id="GO:0050660">
    <property type="term" value="F:flavin adenine dinucleotide binding"/>
    <property type="evidence" value="ECO:0007669"/>
    <property type="project" value="InterPro"/>
</dbReference>
<sequence length="810" mass="88066">MRTSLSLVYLAVSLVSAVPVAEHEKRQNAEFDYVVVGGGTAGLTLANRLSEDSNIKVAVIEAGGLYQVANPLLSSTPAGDVLWAGSSPLDQNLLVDWNFITAPQAGANGRRIKYARGKCLGGSSARNFMIYQRGDRGSYQRWADQVGDDSYTFDNLMPYFKKSVKFTPPNTQLRANNGSAEYVASAFDAIGGPLDVSYANYAGPFSSYMEGGMNGIGIKTRPDFNSGELMGAQYCSSTITPRNQKRASSQTTFLEAAKNRANLKVYSLTRAEKIIFNSEKRATGVQIPFGSILSAKREVILSAGAFQSPQLLMVSGVGPAEQLKKFNIPVLADRRGVGQNMQDHIFFGPTYRYKVQTLTKLANDLLYVGAQFAFDYGLLKRGPLTNPVCDFLGWEKAPRNLVSSEAAAVLDQFPASWPDIEYLSAPGYIGDFSNLFVTQPKDGYQYASILGAIVAPLSRGSVTITSSSTAQLPSIDPGWLTDPTDQSVAIAIYKRTRQAFATDAMKRGLADTKEYFPGPKVQTDEQILNTIRDTLMTVWHASCTCKMGKIDDPDAVVDSKARVIGVTGLRVVDASSFALLPPGHPQGASTTYRVLATGLLNQTGDNNEEDFNALGNTNDSGAFDSIQLVTLVDQATSYQHILLFDPWWAQEDSEMPRSPKFALVNEAIERSGIDYVVNTTSIVTKCLPITTDCGLPNRTDDDSTIPYHCSDIFDGNLGEIPANGLERLKGWNSTFYNLENGSPQESSIASQLNPFNYNATALVDSISIGGLAIWSMIHRYPIALSLGLAMAAWALQFRALQQFTTSRTRS</sequence>
<dbReference type="Gene3D" id="3.50.50.60">
    <property type="entry name" value="FAD/NAD(P)-binding domain"/>
    <property type="match status" value="1"/>
</dbReference>
<dbReference type="InterPro" id="IPR012132">
    <property type="entry name" value="GMC_OxRdtase"/>
</dbReference>
<feature type="chain" id="PRO_5035320359" description="Glucose-methanol-choline oxidoreductase N-terminal domain-containing protein" evidence="3">
    <location>
        <begin position="18"/>
        <end position="810"/>
    </location>
</feature>
<accession>A0A8J2I9P2</accession>
<comment type="similarity">
    <text evidence="1">Belongs to the GMC oxidoreductase family.</text>
</comment>
<protein>
    <recommendedName>
        <fullName evidence="4">Glucose-methanol-choline oxidoreductase N-terminal domain-containing protein</fullName>
    </recommendedName>
</protein>